<gene>
    <name evidence="13" type="ORF">NBRC116591_17120</name>
</gene>
<evidence type="ECO:0000256" key="7">
    <source>
        <dbReference type="ARBA" id="ARBA00022777"/>
    </source>
</evidence>
<dbReference type="Gene3D" id="1.10.10.10">
    <property type="entry name" value="Winged helix-like DNA-binding domain superfamily/Winged helix DNA-binding domain"/>
    <property type="match status" value="1"/>
</dbReference>
<dbReference type="PANTHER" id="PTHR45712:SF22">
    <property type="entry name" value="INSULIN-LIKE GROWTH FACTOR-BINDING PROTEIN COMPLEX ACID LABILE SUBUNIT"/>
    <property type="match status" value="1"/>
</dbReference>
<dbReference type="Gene3D" id="1.10.10.2200">
    <property type="match status" value="1"/>
</dbReference>
<dbReference type="InterPro" id="IPR050333">
    <property type="entry name" value="SLRP"/>
</dbReference>
<dbReference type="InterPro" id="IPR003591">
    <property type="entry name" value="Leu-rich_rpt_typical-subtyp"/>
</dbReference>
<dbReference type="SUPFAM" id="SSF52540">
    <property type="entry name" value="P-loop containing nucleoside triphosphate hydrolases"/>
    <property type="match status" value="1"/>
</dbReference>
<dbReference type="InterPro" id="IPR001611">
    <property type="entry name" value="Leu-rich_rpt"/>
</dbReference>
<proteinExistence type="predicted"/>
<dbReference type="RefSeq" id="WP_353302563.1">
    <property type="nucleotide sequence ID" value="NZ_BAABWN010000005.1"/>
</dbReference>
<dbReference type="Pfam" id="PF16095">
    <property type="entry name" value="COR-A"/>
    <property type="match status" value="1"/>
</dbReference>
<evidence type="ECO:0000256" key="2">
    <source>
        <dbReference type="ARBA" id="ARBA00022527"/>
    </source>
</evidence>
<organism evidence="13 14">
    <name type="scientific">Sessilibacter corallicola</name>
    <dbReference type="NCBI Taxonomy" id="2904075"/>
    <lineage>
        <taxon>Bacteria</taxon>
        <taxon>Pseudomonadati</taxon>
        <taxon>Pseudomonadota</taxon>
        <taxon>Gammaproteobacteria</taxon>
        <taxon>Cellvibrionales</taxon>
        <taxon>Cellvibrionaceae</taxon>
        <taxon>Sessilibacter</taxon>
    </lineage>
</organism>
<evidence type="ECO:0000256" key="10">
    <source>
        <dbReference type="ARBA" id="ARBA00047899"/>
    </source>
</evidence>
<dbReference type="Pfam" id="PF13855">
    <property type="entry name" value="LRR_8"/>
    <property type="match status" value="2"/>
</dbReference>
<dbReference type="Pfam" id="PF13516">
    <property type="entry name" value="LRR_6"/>
    <property type="match status" value="2"/>
</dbReference>
<keyword evidence="4" id="KW-0808">Transferase</keyword>
<dbReference type="PROSITE" id="PS51424">
    <property type="entry name" value="ROC"/>
    <property type="match status" value="1"/>
</dbReference>
<dbReference type="PROSITE" id="PS51450">
    <property type="entry name" value="LRR"/>
    <property type="match status" value="1"/>
</dbReference>
<dbReference type="Proteomes" id="UP001465153">
    <property type="component" value="Unassembled WGS sequence"/>
</dbReference>
<dbReference type="Gene3D" id="3.40.50.300">
    <property type="entry name" value="P-loop containing nucleotide triphosphate hydrolases"/>
    <property type="match status" value="1"/>
</dbReference>
<comment type="catalytic activity">
    <reaction evidence="11">
        <text>L-seryl-[protein] + ATP = O-phospho-L-seryl-[protein] + ADP + H(+)</text>
        <dbReference type="Rhea" id="RHEA:17989"/>
        <dbReference type="Rhea" id="RHEA-COMP:9863"/>
        <dbReference type="Rhea" id="RHEA-COMP:11604"/>
        <dbReference type="ChEBI" id="CHEBI:15378"/>
        <dbReference type="ChEBI" id="CHEBI:29999"/>
        <dbReference type="ChEBI" id="CHEBI:30616"/>
        <dbReference type="ChEBI" id="CHEBI:83421"/>
        <dbReference type="ChEBI" id="CHEBI:456216"/>
        <dbReference type="EC" id="2.7.11.1"/>
    </reaction>
</comment>
<evidence type="ECO:0000256" key="5">
    <source>
        <dbReference type="ARBA" id="ARBA00022737"/>
    </source>
</evidence>
<keyword evidence="9" id="KW-0342">GTP-binding</keyword>
<dbReference type="PROSITE" id="PS51419">
    <property type="entry name" value="RAB"/>
    <property type="match status" value="1"/>
</dbReference>
<dbReference type="InterPro" id="IPR057263">
    <property type="entry name" value="COR-B"/>
</dbReference>
<keyword evidence="5" id="KW-0677">Repeat</keyword>
<evidence type="ECO:0000256" key="9">
    <source>
        <dbReference type="ARBA" id="ARBA00023134"/>
    </source>
</evidence>
<dbReference type="InterPro" id="IPR036388">
    <property type="entry name" value="WH-like_DNA-bd_sf"/>
</dbReference>
<dbReference type="SMART" id="SM00369">
    <property type="entry name" value="LRR_TYP"/>
    <property type="match status" value="7"/>
</dbReference>
<dbReference type="InterPro" id="IPR020859">
    <property type="entry name" value="ROC"/>
</dbReference>
<feature type="domain" description="Roc" evidence="12">
    <location>
        <begin position="354"/>
        <end position="552"/>
    </location>
</feature>
<evidence type="ECO:0000256" key="11">
    <source>
        <dbReference type="ARBA" id="ARBA00048679"/>
    </source>
</evidence>
<evidence type="ECO:0000256" key="8">
    <source>
        <dbReference type="ARBA" id="ARBA00022840"/>
    </source>
</evidence>
<dbReference type="PRINTS" id="PR00449">
    <property type="entry name" value="RASTRNSFRMNG"/>
</dbReference>
<dbReference type="SMART" id="SM00365">
    <property type="entry name" value="LRR_SD22"/>
    <property type="match status" value="5"/>
</dbReference>
<dbReference type="Pfam" id="PF25497">
    <property type="entry name" value="COR-B"/>
    <property type="match status" value="1"/>
</dbReference>
<comment type="caution">
    <text evidence="13">The sequence shown here is derived from an EMBL/GenBank/DDBJ whole genome shotgun (WGS) entry which is preliminary data.</text>
</comment>
<accession>A0ABQ0A8C2</accession>
<dbReference type="InterPro" id="IPR027417">
    <property type="entry name" value="P-loop_NTPase"/>
</dbReference>
<evidence type="ECO:0000256" key="1">
    <source>
        <dbReference type="ARBA" id="ARBA00012513"/>
    </source>
</evidence>
<dbReference type="SUPFAM" id="SSF52047">
    <property type="entry name" value="RNI-like"/>
    <property type="match status" value="1"/>
</dbReference>
<name>A0ABQ0A8C2_9GAMM</name>
<keyword evidence="6" id="KW-0547">Nucleotide-binding</keyword>
<evidence type="ECO:0000313" key="13">
    <source>
        <dbReference type="EMBL" id="GAA6167901.1"/>
    </source>
</evidence>
<sequence>MAEQPIKVETTSDKLKGLLAQYPHCRRLVVYKNAVLKDFDSFDFVIKLLDGYVSIELIVDSLPNIQSLAIHGFNLEYPHHALLSLGRLKLLSSLDLSDNKISNQGATALSSLTHLKVLVLSNNNIDDRGAQSLAALQNLVFLRLGYNKIGSEGAKALSSLTKLHSLYLSNNKIGDSGAAAISELKRLAILDLYNNDIGDLGAKSLSQLPKLSTLYLDSNKIGAEGARCLAQMISLKCLDLSSNQIGSEGAKKLSALTNLTALIIGNNKIGDTALPSLSRLTNLKNLDIQNNPITDLSSLLNLLKDYQLIDGTNRIKQARNINISDCPISHPPREIINQGVEAILKYFGELKAQGETQLFEAKMLVVGEGGVGKTSLIRRLFSPKRELPKDEETTKGIDIDPIRFPISDNREFRLNVWDFGGQHIYHATHQFFLTKRSLYILVDSSRTSDKTVQDETFKYWLEVTETLSDNSPVIMFQNQIGGRSKAIDKRGIQSRFSNIKDFFESDLLQPDDTNQILSAVEHHAQQLPHIGDKVPQKWLNIRNEIESLATEKPFISQQDYFDIYARHLDYNRDKALFLSQYFHDLGIFLHFQEDINLQSLVILQNEWATEAVFKILDDEIVKHQGGVFNLNDCKRIWNDSHYQDMLRELLALMVKFELCYALPDTQPQSWLATQLLPPSMPEDLETHSLPDVRLRYHYDFMPKGIVNRLMVRMNRFVKHPELAWANGVVFEKANTELLVQVSNTGNEIDLSAKGSQAKALISVIANDLDAINHSFEGLKDKVNKFIPCICETCKNTDTPHLFEESKLIHRKDKGRYTVECEINFDEVSVLELLEGLRIDLPQWAGDKAEPQNNNQSPRSELATLKTVQIFLASSQELASERDEFELFVRQQSDRLLEQGVYLKVVRWENFLDCMSESRMQDEYNKAVISSDIFVSLFKTKAGKYTEEEFDTAYTQFIEHKKPKIYTYFYDAPTSISNLDKQSLQSLWGFQEKLKSFGHFYTEFKSVPDLKVHFRYQLDLLLEEYAA</sequence>
<evidence type="ECO:0000256" key="3">
    <source>
        <dbReference type="ARBA" id="ARBA00022614"/>
    </source>
</evidence>
<evidence type="ECO:0000256" key="6">
    <source>
        <dbReference type="ARBA" id="ARBA00022741"/>
    </source>
</evidence>
<keyword evidence="2" id="KW-0723">Serine/threonine-protein kinase</keyword>
<dbReference type="Gene3D" id="3.80.10.10">
    <property type="entry name" value="Ribonuclease Inhibitor"/>
    <property type="match status" value="2"/>
</dbReference>
<dbReference type="SMART" id="SM00368">
    <property type="entry name" value="LRR_RI"/>
    <property type="match status" value="8"/>
</dbReference>
<evidence type="ECO:0000313" key="14">
    <source>
        <dbReference type="Proteomes" id="UP001465153"/>
    </source>
</evidence>
<keyword evidence="14" id="KW-1185">Reference proteome</keyword>
<keyword evidence="7" id="KW-0418">Kinase</keyword>
<dbReference type="EC" id="2.7.11.1" evidence="1"/>
<comment type="catalytic activity">
    <reaction evidence="10">
        <text>L-threonyl-[protein] + ATP = O-phospho-L-threonyl-[protein] + ADP + H(+)</text>
        <dbReference type="Rhea" id="RHEA:46608"/>
        <dbReference type="Rhea" id="RHEA-COMP:11060"/>
        <dbReference type="Rhea" id="RHEA-COMP:11605"/>
        <dbReference type="ChEBI" id="CHEBI:15378"/>
        <dbReference type="ChEBI" id="CHEBI:30013"/>
        <dbReference type="ChEBI" id="CHEBI:30616"/>
        <dbReference type="ChEBI" id="CHEBI:61977"/>
        <dbReference type="ChEBI" id="CHEBI:456216"/>
        <dbReference type="EC" id="2.7.11.1"/>
    </reaction>
</comment>
<dbReference type="Gene3D" id="3.30.310.200">
    <property type="match status" value="1"/>
</dbReference>
<dbReference type="PANTHER" id="PTHR45712">
    <property type="entry name" value="AGAP008170-PA"/>
    <property type="match status" value="1"/>
</dbReference>
<dbReference type="InterPro" id="IPR032675">
    <property type="entry name" value="LRR_dom_sf"/>
</dbReference>
<dbReference type="InterPro" id="IPR032171">
    <property type="entry name" value="COR-A"/>
</dbReference>
<reference evidence="13 14" key="1">
    <citation type="submission" date="2024-04" db="EMBL/GenBank/DDBJ databases">
        <title>Draft genome sequence of Sessilibacter corallicola NBRC 116591.</title>
        <authorList>
            <person name="Miyakawa T."/>
            <person name="Kusuya Y."/>
            <person name="Miura T."/>
        </authorList>
    </citation>
    <scope>NUCLEOTIDE SEQUENCE [LARGE SCALE GENOMIC DNA]</scope>
    <source>
        <strain evidence="13 14">KU-00831-HH</strain>
    </source>
</reference>
<keyword evidence="3" id="KW-0433">Leucine-rich repeat</keyword>
<dbReference type="Pfam" id="PF08477">
    <property type="entry name" value="Roc"/>
    <property type="match status" value="1"/>
</dbReference>
<dbReference type="EMBL" id="BAABWN010000005">
    <property type="protein sequence ID" value="GAA6167901.1"/>
    <property type="molecule type" value="Genomic_DNA"/>
</dbReference>
<keyword evidence="8" id="KW-0067">ATP-binding</keyword>
<evidence type="ECO:0000256" key="4">
    <source>
        <dbReference type="ARBA" id="ARBA00022679"/>
    </source>
</evidence>
<protein>
    <recommendedName>
        <fullName evidence="1">non-specific serine/threonine protein kinase</fullName>
        <ecNumber evidence="1">2.7.11.1</ecNumber>
    </recommendedName>
</protein>
<evidence type="ECO:0000259" key="12">
    <source>
        <dbReference type="PROSITE" id="PS51424"/>
    </source>
</evidence>